<dbReference type="InterPro" id="IPR056884">
    <property type="entry name" value="NPHP3-like_N"/>
</dbReference>
<evidence type="ECO:0000256" key="3">
    <source>
        <dbReference type="SAM" id="MobiDB-lite"/>
    </source>
</evidence>
<organism evidence="6 7">
    <name type="scientific">Colletotrichum sojae</name>
    <dbReference type="NCBI Taxonomy" id="2175907"/>
    <lineage>
        <taxon>Eukaryota</taxon>
        <taxon>Fungi</taxon>
        <taxon>Dikarya</taxon>
        <taxon>Ascomycota</taxon>
        <taxon>Pezizomycotina</taxon>
        <taxon>Sordariomycetes</taxon>
        <taxon>Hypocreomycetidae</taxon>
        <taxon>Glomerellales</taxon>
        <taxon>Glomerellaceae</taxon>
        <taxon>Colletotrichum</taxon>
        <taxon>Colletotrichum orchidearum species complex</taxon>
    </lineage>
</organism>
<comment type="caution">
    <text evidence="6">The sequence shown here is derived from an EMBL/GenBank/DDBJ whole genome shotgun (WGS) entry which is preliminary data.</text>
</comment>
<dbReference type="PANTHER" id="PTHR46082:SF11">
    <property type="entry name" value="AAA+ ATPASE DOMAIN-CONTAINING PROTEIN-RELATED"/>
    <property type="match status" value="1"/>
</dbReference>
<dbReference type="GO" id="GO:0003824">
    <property type="term" value="F:catalytic activity"/>
    <property type="evidence" value="ECO:0007669"/>
    <property type="project" value="InterPro"/>
</dbReference>
<dbReference type="Proteomes" id="UP000652219">
    <property type="component" value="Unassembled WGS sequence"/>
</dbReference>
<dbReference type="GO" id="GO:0009116">
    <property type="term" value="P:nucleoside metabolic process"/>
    <property type="evidence" value="ECO:0007669"/>
    <property type="project" value="InterPro"/>
</dbReference>
<dbReference type="Gene3D" id="1.25.40.20">
    <property type="entry name" value="Ankyrin repeat-containing domain"/>
    <property type="match status" value="4"/>
</dbReference>
<dbReference type="InterPro" id="IPR053137">
    <property type="entry name" value="NLR-like"/>
</dbReference>
<evidence type="ECO:0000313" key="6">
    <source>
        <dbReference type="EMBL" id="KAF6806696.1"/>
    </source>
</evidence>
<keyword evidence="2" id="KW-0040">ANK repeat</keyword>
<evidence type="ECO:0000256" key="2">
    <source>
        <dbReference type="PROSITE-ProRule" id="PRU00023"/>
    </source>
</evidence>
<keyword evidence="1" id="KW-0677">Repeat</keyword>
<dbReference type="PROSITE" id="PS50297">
    <property type="entry name" value="ANK_REP_REGION"/>
    <property type="match status" value="7"/>
</dbReference>
<feature type="repeat" description="ANK" evidence="2">
    <location>
        <begin position="1363"/>
        <end position="1395"/>
    </location>
</feature>
<feature type="repeat" description="ANK" evidence="2">
    <location>
        <begin position="1189"/>
        <end position="1217"/>
    </location>
</feature>
<dbReference type="InterPro" id="IPR000845">
    <property type="entry name" value="Nucleoside_phosphorylase_d"/>
</dbReference>
<evidence type="ECO:0000259" key="5">
    <source>
        <dbReference type="Pfam" id="PF24883"/>
    </source>
</evidence>
<evidence type="ECO:0000256" key="1">
    <source>
        <dbReference type="ARBA" id="ARBA00022737"/>
    </source>
</evidence>
<feature type="region of interest" description="Disordered" evidence="3">
    <location>
        <begin position="1"/>
        <end position="50"/>
    </location>
</feature>
<dbReference type="SUPFAM" id="SSF53167">
    <property type="entry name" value="Purine and uridine phosphorylases"/>
    <property type="match status" value="1"/>
</dbReference>
<feature type="compositionally biased region" description="Basic and acidic residues" evidence="3">
    <location>
        <begin position="32"/>
        <end position="44"/>
    </location>
</feature>
<dbReference type="SUPFAM" id="SSF52540">
    <property type="entry name" value="P-loop containing nucleoside triphosphate hydrolases"/>
    <property type="match status" value="1"/>
</dbReference>
<evidence type="ECO:0000313" key="7">
    <source>
        <dbReference type="Proteomes" id="UP000652219"/>
    </source>
</evidence>
<dbReference type="SUPFAM" id="SSF48403">
    <property type="entry name" value="Ankyrin repeat"/>
    <property type="match status" value="2"/>
</dbReference>
<dbReference type="Pfam" id="PF01048">
    <property type="entry name" value="PNP_UDP_1"/>
    <property type="match status" value="1"/>
</dbReference>
<feature type="repeat" description="ANK" evidence="2">
    <location>
        <begin position="1156"/>
        <end position="1188"/>
    </location>
</feature>
<dbReference type="PANTHER" id="PTHR46082">
    <property type="entry name" value="ATP/GTP-BINDING PROTEIN-RELATED"/>
    <property type="match status" value="1"/>
</dbReference>
<feature type="repeat" description="ANK" evidence="2">
    <location>
        <begin position="1297"/>
        <end position="1329"/>
    </location>
</feature>
<sequence length="1529" mass="169343">MSKNSPQLKRLLSEGTPDFNAATDAAKRRKRWHEERGKAGRSEQNRSTARQSHAEYTVGWICALSIEFAAGRSMLDNIHDDLPRTAGDTNAYVLGSIGEHNVVMACLPEGQYGTNNAAIVASHMLRSFSSICVGLMVGIGGGVPEPLDIRLGDIVVGSKVIQYDMGKLLPGGRVQRTGIPKAPPPLLLNAVSKLRAAHETTGSQVPSILQDMHSRYPDMSEYAHPDCADRLFLATYDHDGVLDCSHCNPTALRQRHGRTDRNPRVFYGGIASGNQVVKSGTSRNSMAKELDIVCFEMEAAGLMDNFSCLAIRGICDYADSHKNKQWKKYAAATAAAYAKELLSVLTPSVVKNDIPATIRAIEVATLARRESILELLRFEQIDFRHDNIKNAYHKTCEWLLQDTIYQTWLDPFKLHEHHGFLWLSGKPGVGKSTIMKFAFSRARRDTEGDDIIIAFFFNARGNILEKSTAGLYRSLLFQLLDELPDLQGVLDDTALIPRRQKSCPSVDVLQELLRNAISGLDQRRLTCFIDALDECDEEQVREMIVYFEGLSEDAIGGKIHLSICFSSRHYPHIDIRNGLKLVLEDQPGHQRDLERYVKSHLRAGNGPYADRVRAQVLEKAGGVFMWVVLVVELLNKEFTRGRMLTVEKRIQQIPSKLSELFGDILRRDDDDMEDFLLCIQWILYAKRPLKRKELYFAMRSGLSDFHEDMLAYDPEKDTEEAMDLLVISASRGLAEITKSSAGIVQFIHESVIDFLVKEKGLQQLWPDLCPEFPSRSHERLKQCCLFHITPYISRKTLNAYSWKGKMIRESALEKYPFLEYAARQVLHHADAASEEVPQDSFLENFPLKDWIHLSNLPHVQQIRRYTPNVTLAYILAENNLVALLECHVQHHPNAHVRVLGERYRFPLFAALANGHLLAAKALFGPAAYSFTADELFQTTVFYDRDQSLFHWAIQGHNVILAKLMIGSNYFNYEALDKKGHTAVHLMALAGDDTAVLIRPLIERLFLSGESMSHTGLSPVATHSQNLELADSLGESISRLDIEKAKPLVDSKNLKGRSPLSLAAGEGHEAVVQTLLQFDVDLESADNEHRRTPLSFAADAGYASIIRLLLDRGSSIDTVDGYGNTPLYNAVANEHEPAVALLAERGASLHGQSNGKDWSTPLYKATEKGLQRTVQLLLESGACANNNGSTGWVPLVAAAAAGNNEIVSLLLHYGASVDGPLLSGASIATPLYKEPGAPGGHEVIAKLLRSHEPIVDDPLLGTSIDTPLYKSASERREVLENRLRTRGAYVDGQLLNTSTDTPLYRAALEGHEATVNLLLSHGASVGALHQDPGKALYTAAFTGNELMVKLLLERGLKEDSKGEKGYTALHAAASLDRVSILRLLLQHGASVNHTDNSGETPLFKAARHGKTAAVQILLENGADTNVLPKSGKMAIEVAVENGHKEVIQKLVAHGALSRLEAWENSRARDRPSHRLRSKRVREAVESLLGTYERNDPHEPVSPVLFQSGFGDPRQSVSPLSPLTLEEALED</sequence>
<feature type="domain" description="Nephrocystin 3-like N-terminal" evidence="5">
    <location>
        <begin position="395"/>
        <end position="568"/>
    </location>
</feature>
<dbReference type="InterPro" id="IPR036770">
    <property type="entry name" value="Ankyrin_rpt-contain_sf"/>
</dbReference>
<feature type="repeat" description="ANK" evidence="2">
    <location>
        <begin position="1121"/>
        <end position="1153"/>
    </location>
</feature>
<reference evidence="6 7" key="1">
    <citation type="journal article" date="2020" name="Phytopathology">
        <title>Genome Sequence Resources of Colletotrichum truncatum, C. plurivorum, C. musicola, and C. sojae: Four Species Pathogenic to Soybean (Glycine max).</title>
        <authorList>
            <person name="Rogerio F."/>
            <person name="Boufleur T.R."/>
            <person name="Ciampi-Guillardi M."/>
            <person name="Sukno S.A."/>
            <person name="Thon M.R."/>
            <person name="Massola Junior N.S."/>
            <person name="Baroncelli R."/>
        </authorList>
    </citation>
    <scope>NUCLEOTIDE SEQUENCE [LARGE SCALE GENOMIC DNA]</scope>
    <source>
        <strain evidence="6 7">LFN0009</strain>
    </source>
</reference>
<feature type="repeat" description="ANK" evidence="2">
    <location>
        <begin position="1396"/>
        <end position="1428"/>
    </location>
</feature>
<feature type="domain" description="Nucleoside phosphorylase" evidence="4">
    <location>
        <begin position="87"/>
        <end position="339"/>
    </location>
</feature>
<gene>
    <name evidence="6" type="ORF">CSOJ01_08680</name>
</gene>
<dbReference type="InterPro" id="IPR035994">
    <property type="entry name" value="Nucleoside_phosphorylase_sf"/>
</dbReference>
<dbReference type="InterPro" id="IPR002110">
    <property type="entry name" value="Ankyrin_rpt"/>
</dbReference>
<dbReference type="PROSITE" id="PS50088">
    <property type="entry name" value="ANK_REPEAT"/>
    <property type="match status" value="8"/>
</dbReference>
<dbReference type="SMART" id="SM00248">
    <property type="entry name" value="ANK"/>
    <property type="match status" value="11"/>
</dbReference>
<dbReference type="Gene3D" id="3.40.50.300">
    <property type="entry name" value="P-loop containing nucleotide triphosphate hydrolases"/>
    <property type="match status" value="1"/>
</dbReference>
<protein>
    <submittedName>
        <fullName evidence="6">PFS domain-containing protein</fullName>
    </submittedName>
</protein>
<dbReference type="Pfam" id="PF12796">
    <property type="entry name" value="Ank_2"/>
    <property type="match status" value="3"/>
</dbReference>
<name>A0A8H6J5T7_9PEZI</name>
<dbReference type="Pfam" id="PF24883">
    <property type="entry name" value="NPHP3_N"/>
    <property type="match status" value="1"/>
</dbReference>
<dbReference type="Gene3D" id="3.40.50.1580">
    <property type="entry name" value="Nucleoside phosphorylase domain"/>
    <property type="match status" value="1"/>
</dbReference>
<feature type="repeat" description="ANK" evidence="2">
    <location>
        <begin position="1088"/>
        <end position="1120"/>
    </location>
</feature>
<proteinExistence type="predicted"/>
<evidence type="ECO:0000259" key="4">
    <source>
        <dbReference type="Pfam" id="PF01048"/>
    </source>
</evidence>
<dbReference type="Pfam" id="PF13637">
    <property type="entry name" value="Ank_4"/>
    <property type="match status" value="1"/>
</dbReference>
<dbReference type="InterPro" id="IPR027417">
    <property type="entry name" value="P-loop_NTPase"/>
</dbReference>
<dbReference type="EMBL" id="WIGN01000153">
    <property type="protein sequence ID" value="KAF6806696.1"/>
    <property type="molecule type" value="Genomic_DNA"/>
</dbReference>
<keyword evidence="7" id="KW-1185">Reference proteome</keyword>
<accession>A0A8H6J5T7</accession>
<feature type="region of interest" description="Disordered" evidence="3">
    <location>
        <begin position="1506"/>
        <end position="1529"/>
    </location>
</feature>
<feature type="repeat" description="ANK" evidence="2">
    <location>
        <begin position="1054"/>
        <end position="1086"/>
    </location>
</feature>